<gene>
    <name evidence="2" type="ORF">N44_03665</name>
</gene>
<dbReference type="Proteomes" id="UP000030321">
    <property type="component" value="Unassembled WGS sequence"/>
</dbReference>
<feature type="chain" id="PRO_5001993298" description="RSAM-associated Gly-rich repeat protein" evidence="1">
    <location>
        <begin position="28"/>
        <end position="124"/>
    </location>
</feature>
<reference evidence="3" key="1">
    <citation type="journal article" date="2015" name="Genome">
        <title>Whole Genome Sequence of the Non-Microcystin-Producing Microcystis aeruginosa Strain NIES-44.</title>
        <authorList>
            <person name="Okano K."/>
            <person name="Miyata N."/>
            <person name="Ozaki Y."/>
        </authorList>
    </citation>
    <scope>NUCLEOTIDE SEQUENCE [LARGE SCALE GENOMIC DNA]</scope>
    <source>
        <strain evidence="3">NIES-44</strain>
    </source>
</reference>
<dbReference type="EMBL" id="BBPA01000064">
    <property type="protein sequence ID" value="GAL94810.1"/>
    <property type="molecule type" value="Genomic_DNA"/>
</dbReference>
<dbReference type="AlphaFoldDB" id="A0A0A1VYH5"/>
<organism evidence="2 3">
    <name type="scientific">Microcystis aeruginosa NIES-44</name>
    <dbReference type="NCBI Taxonomy" id="449439"/>
    <lineage>
        <taxon>Bacteria</taxon>
        <taxon>Bacillati</taxon>
        <taxon>Cyanobacteriota</taxon>
        <taxon>Cyanophyceae</taxon>
        <taxon>Oscillatoriophycideae</taxon>
        <taxon>Chroococcales</taxon>
        <taxon>Microcystaceae</taxon>
        <taxon>Microcystis</taxon>
    </lineage>
</organism>
<feature type="signal peptide" evidence="1">
    <location>
        <begin position="1"/>
        <end position="27"/>
    </location>
</feature>
<name>A0A0A1VYH5_MICAE</name>
<keyword evidence="1" id="KW-0732">Signal</keyword>
<comment type="caution">
    <text evidence="2">The sequence shown here is derived from an EMBL/GenBank/DDBJ whole genome shotgun (WGS) entry which is preliminary data.</text>
</comment>
<evidence type="ECO:0008006" key="4">
    <source>
        <dbReference type="Google" id="ProtNLM"/>
    </source>
</evidence>
<protein>
    <recommendedName>
        <fullName evidence="4">RSAM-associated Gly-rich repeat protein</fullName>
    </recommendedName>
</protein>
<evidence type="ECO:0000313" key="2">
    <source>
        <dbReference type="EMBL" id="GAL94810.1"/>
    </source>
</evidence>
<sequence length="124" mass="13152">MNISNKTGLVGFLLALSAFGLTSTAQAASDEANPIEARLSRLSSAVRERVNQLPEGTADPSLQALGWGDGGNRGWGNSRVGGWADGRGGSFVNSRPWRNGWSDGGGFFNSRPRWGNGGGFLNRW</sequence>
<evidence type="ECO:0000313" key="3">
    <source>
        <dbReference type="Proteomes" id="UP000030321"/>
    </source>
</evidence>
<dbReference type="NCBIfam" id="TIGR04260">
    <property type="entry name" value="Cyano_gly_rpt"/>
    <property type="match status" value="1"/>
</dbReference>
<proteinExistence type="predicted"/>
<dbReference type="InterPro" id="IPR026356">
    <property type="entry name" value="GrrA/OscA1_RiPP"/>
</dbReference>
<evidence type="ECO:0000256" key="1">
    <source>
        <dbReference type="SAM" id="SignalP"/>
    </source>
</evidence>
<dbReference type="RefSeq" id="WP_045360996.1">
    <property type="nucleotide sequence ID" value="NZ_BBPA01000064.1"/>
</dbReference>
<accession>A0A0A1VYH5</accession>